<dbReference type="InterPro" id="IPR027417">
    <property type="entry name" value="P-loop_NTPase"/>
</dbReference>
<dbReference type="SUPFAM" id="SSF52540">
    <property type="entry name" value="P-loop containing nucleoside triphosphate hydrolases"/>
    <property type="match status" value="1"/>
</dbReference>
<dbReference type="InterPro" id="IPR050678">
    <property type="entry name" value="DNA_Partitioning_ATPase"/>
</dbReference>
<dbReference type="PANTHER" id="PTHR13696:SF52">
    <property type="entry name" value="PARA FAMILY PROTEIN CT_582"/>
    <property type="match status" value="1"/>
</dbReference>
<evidence type="ECO:0000256" key="1">
    <source>
        <dbReference type="ARBA" id="ARBA00006976"/>
    </source>
</evidence>
<dbReference type="OMA" id="PIQCEYF"/>
<sequence length="327" mass="34871">MTSNDSQESSAIPAMESASETVRRIFGNDGSSLGAEIADEASRYERLNAALFPLPSRTRCMAVANQKGGVGKTTTTVNIAAALASHGAHVLVIDMDPQGNASTACGVPHGTSDPSVYDVLEGRMTIGEVLKTCPDIPGLDVVPASIELSGAELEVADLPNRNNLLKEAVESFLQDPNNHYDYVLVDCPPSLGLLVINSMCAVSEMLIPIQAEYYALEGLGQLINTIGLVQEHYNPNLTVSTMLVTMFDKRTLLSREVFSEVKSHYPSIVLDTTIPRTVKISEAPSFGKTVISYDPRGMGASAYGEAALEIARRSPSVLAAIDAKRGE</sequence>
<organism evidence="4 5">
    <name type="scientific">Bifidobacterium bifidum</name>
    <dbReference type="NCBI Taxonomy" id="1681"/>
    <lineage>
        <taxon>Bacteria</taxon>
        <taxon>Bacillati</taxon>
        <taxon>Actinomycetota</taxon>
        <taxon>Actinomycetes</taxon>
        <taxon>Bifidobacteriales</taxon>
        <taxon>Bifidobacteriaceae</taxon>
        <taxon>Bifidobacterium</taxon>
    </lineage>
</organism>
<evidence type="ECO:0000313" key="4">
    <source>
        <dbReference type="EMBL" id="KAB7487208.1"/>
    </source>
</evidence>
<dbReference type="InterPro" id="IPR025669">
    <property type="entry name" value="AAA_dom"/>
</dbReference>
<proteinExistence type="inferred from homology"/>
<dbReference type="Pfam" id="PF13614">
    <property type="entry name" value="AAA_31"/>
    <property type="match status" value="1"/>
</dbReference>
<dbReference type="GeneID" id="93093385"/>
<evidence type="ECO:0000256" key="2">
    <source>
        <dbReference type="ARBA" id="ARBA00059092"/>
    </source>
</evidence>
<dbReference type="EMBL" id="WDOP01000002">
    <property type="protein sequence ID" value="KAB7487208.1"/>
    <property type="molecule type" value="Genomic_DNA"/>
</dbReference>
<comment type="similarity">
    <text evidence="1">Belongs to the ParA family.</text>
</comment>
<evidence type="ECO:0000259" key="3">
    <source>
        <dbReference type="Pfam" id="PF13614"/>
    </source>
</evidence>
<comment type="caution">
    <text evidence="4">The sequence shown here is derived from an EMBL/GenBank/DDBJ whole genome shotgun (WGS) entry which is preliminary data.</text>
</comment>
<dbReference type="AlphaFoldDB" id="A0A0H2PQD4"/>
<reference evidence="4 5" key="1">
    <citation type="journal article" date="2019" name="Nat. Med.">
        <title>A library of human gut bacterial isolates paired with longitudinal multiomics data enables mechanistic microbiome research.</title>
        <authorList>
            <person name="Poyet M."/>
            <person name="Groussin M."/>
            <person name="Gibbons S.M."/>
            <person name="Avila-Pacheco J."/>
            <person name="Jiang X."/>
            <person name="Kearney S.M."/>
            <person name="Perrotta A.R."/>
            <person name="Berdy B."/>
            <person name="Zhao S."/>
            <person name="Lieberman T.D."/>
            <person name="Swanson P.K."/>
            <person name="Smith M."/>
            <person name="Roesemann S."/>
            <person name="Alexander J.E."/>
            <person name="Rich S.A."/>
            <person name="Livny J."/>
            <person name="Vlamakis H."/>
            <person name="Clish C."/>
            <person name="Bullock K."/>
            <person name="Deik A."/>
            <person name="Scott J."/>
            <person name="Pierce K.A."/>
            <person name="Xavier R.J."/>
            <person name="Alm E.J."/>
        </authorList>
    </citation>
    <scope>NUCLEOTIDE SEQUENCE [LARGE SCALE GENOMIC DNA]</scope>
    <source>
        <strain evidence="4 5">BIOML-A13</strain>
    </source>
</reference>
<feature type="domain" description="AAA" evidence="3">
    <location>
        <begin position="59"/>
        <end position="238"/>
    </location>
</feature>
<gene>
    <name evidence="4" type="ORF">GBA83_04335</name>
</gene>
<protein>
    <submittedName>
        <fullName evidence="4">ParA family protein</fullName>
    </submittedName>
</protein>
<name>A0A0H2PQD4_BIFBI</name>
<evidence type="ECO:0000313" key="5">
    <source>
        <dbReference type="Proteomes" id="UP000451386"/>
    </source>
</evidence>
<accession>A0A0H2PQD4</accession>
<dbReference type="CDD" id="cd02042">
    <property type="entry name" value="ParAB_family"/>
    <property type="match status" value="1"/>
</dbReference>
<dbReference type="RefSeq" id="WP_013364057.1">
    <property type="nucleotide sequence ID" value="NZ_CP058603.1"/>
</dbReference>
<dbReference type="Proteomes" id="UP000451386">
    <property type="component" value="Unassembled WGS sequence"/>
</dbReference>
<dbReference type="Gene3D" id="3.40.50.300">
    <property type="entry name" value="P-loop containing nucleotide triphosphate hydrolases"/>
    <property type="match status" value="1"/>
</dbReference>
<dbReference type="FunFam" id="3.40.50.300:FF:000285">
    <property type="entry name" value="Sporulation initiation inhibitor Soj"/>
    <property type="match status" value="1"/>
</dbReference>
<dbReference type="PANTHER" id="PTHR13696">
    <property type="entry name" value="P-LOOP CONTAINING NUCLEOSIDE TRIPHOSPHATE HYDROLASE"/>
    <property type="match status" value="1"/>
</dbReference>
<comment type="function">
    <text evidence="2">May play a role in septum formation.</text>
</comment>